<protein>
    <submittedName>
        <fullName evidence="1">DUF2490 domain-containing protein</fullName>
    </submittedName>
</protein>
<proteinExistence type="predicted"/>
<dbReference type="Proteomes" id="UP000321926">
    <property type="component" value="Unassembled WGS sequence"/>
</dbReference>
<sequence>MFVYLFNRFNIHCVKISFHTCSMRILFLLLFFFPVLVLAQVQPTKNIQRQDLLWVRYQNQLTISPKLLLQTEIDNRMFHSPMKQHHLVMRTQGRYMVAEHLQAGLGITYALQYPQDPRSTSDLVVPELRVQHDITLKQKLGKANLNHRYMLEERFIRKVEEQDLLPGYNFNFRFRYRLQVEVPLVKKETEDLGLVVYDEAMLNFGKTIGKNVFDQNRMYAGVKWGVTEALALELGYLYWFQQRSSGVDFYSREIARLSIYHKVTLKRNDK</sequence>
<dbReference type="InterPro" id="IPR019619">
    <property type="entry name" value="DUF2490"/>
</dbReference>
<organism evidence="1 2">
    <name type="scientific">Pontibacter qinzhouensis</name>
    <dbReference type="NCBI Taxonomy" id="2603253"/>
    <lineage>
        <taxon>Bacteria</taxon>
        <taxon>Pseudomonadati</taxon>
        <taxon>Bacteroidota</taxon>
        <taxon>Cytophagia</taxon>
        <taxon>Cytophagales</taxon>
        <taxon>Hymenobacteraceae</taxon>
        <taxon>Pontibacter</taxon>
    </lineage>
</organism>
<dbReference type="EMBL" id="VRTY01000018">
    <property type="protein sequence ID" value="TXK49225.1"/>
    <property type="molecule type" value="Genomic_DNA"/>
</dbReference>
<dbReference type="Pfam" id="PF10677">
    <property type="entry name" value="DUF2490"/>
    <property type="match status" value="1"/>
</dbReference>
<evidence type="ECO:0000313" key="1">
    <source>
        <dbReference type="EMBL" id="TXK49225.1"/>
    </source>
</evidence>
<reference evidence="1 2" key="1">
    <citation type="submission" date="2019-08" db="EMBL/GenBank/DDBJ databases">
        <authorList>
            <person name="Shi S."/>
        </authorList>
    </citation>
    <scope>NUCLEOTIDE SEQUENCE [LARGE SCALE GENOMIC DNA]</scope>
    <source>
        <strain evidence="1 2">GY10130</strain>
    </source>
</reference>
<dbReference type="OrthoDB" id="1118734at2"/>
<gene>
    <name evidence="1" type="ORF">FVR03_06550</name>
</gene>
<comment type="caution">
    <text evidence="1">The sequence shown here is derived from an EMBL/GenBank/DDBJ whole genome shotgun (WGS) entry which is preliminary data.</text>
</comment>
<accession>A0A5C8KAF9</accession>
<name>A0A5C8KAF9_9BACT</name>
<dbReference type="AlphaFoldDB" id="A0A5C8KAF9"/>
<evidence type="ECO:0000313" key="2">
    <source>
        <dbReference type="Proteomes" id="UP000321926"/>
    </source>
</evidence>
<keyword evidence="2" id="KW-1185">Reference proteome</keyword>